<evidence type="ECO:0000256" key="5">
    <source>
        <dbReference type="ARBA" id="ARBA00023163"/>
    </source>
</evidence>
<dbReference type="Gene3D" id="1.10.10.10">
    <property type="entry name" value="Winged helix-like DNA-binding domain superfamily/Winged helix DNA-binding domain"/>
    <property type="match status" value="1"/>
</dbReference>
<gene>
    <name evidence="9" type="ORF">GCM10011410_30660</name>
</gene>
<accession>A0A916UJG8</accession>
<evidence type="ECO:0000256" key="4">
    <source>
        <dbReference type="ARBA" id="ARBA00023125"/>
    </source>
</evidence>
<keyword evidence="3" id="KW-0731">Sigma factor</keyword>
<evidence type="ECO:0000256" key="6">
    <source>
        <dbReference type="SAM" id="MobiDB-lite"/>
    </source>
</evidence>
<dbReference type="CDD" id="cd06171">
    <property type="entry name" value="Sigma70_r4"/>
    <property type="match status" value="1"/>
</dbReference>
<evidence type="ECO:0000313" key="9">
    <source>
        <dbReference type="EMBL" id="GGC75221.1"/>
    </source>
</evidence>
<dbReference type="InterPro" id="IPR013325">
    <property type="entry name" value="RNA_pol_sigma_r2"/>
</dbReference>
<comment type="caution">
    <text evidence="9">The sequence shown here is derived from an EMBL/GenBank/DDBJ whole genome shotgun (WGS) entry which is preliminary data.</text>
</comment>
<reference evidence="9" key="2">
    <citation type="submission" date="2020-09" db="EMBL/GenBank/DDBJ databases">
        <authorList>
            <person name="Sun Q."/>
            <person name="Zhou Y."/>
        </authorList>
    </citation>
    <scope>NUCLEOTIDE SEQUENCE</scope>
    <source>
        <strain evidence="9">CGMCC 1.15478</strain>
    </source>
</reference>
<dbReference type="InterPro" id="IPR013249">
    <property type="entry name" value="RNA_pol_sigma70_r4_t2"/>
</dbReference>
<dbReference type="EMBL" id="BMJH01000004">
    <property type="protein sequence ID" value="GGC75221.1"/>
    <property type="molecule type" value="Genomic_DNA"/>
</dbReference>
<dbReference type="RefSeq" id="WP_229676050.1">
    <property type="nucleotide sequence ID" value="NZ_BMJH01000004.1"/>
</dbReference>
<dbReference type="InterPro" id="IPR014284">
    <property type="entry name" value="RNA_pol_sigma-70_dom"/>
</dbReference>
<evidence type="ECO:0000259" key="8">
    <source>
        <dbReference type="Pfam" id="PF08281"/>
    </source>
</evidence>
<protein>
    <submittedName>
        <fullName evidence="9">RNA polymerase sigma factor</fullName>
    </submittedName>
</protein>
<dbReference type="GO" id="GO:0003677">
    <property type="term" value="F:DNA binding"/>
    <property type="evidence" value="ECO:0007669"/>
    <property type="project" value="UniProtKB-KW"/>
</dbReference>
<feature type="domain" description="RNA polymerase sigma-70 region 2" evidence="7">
    <location>
        <begin position="45"/>
        <end position="111"/>
    </location>
</feature>
<dbReference type="Gene3D" id="1.10.1740.10">
    <property type="match status" value="1"/>
</dbReference>
<dbReference type="NCBIfam" id="TIGR02937">
    <property type="entry name" value="sigma70-ECF"/>
    <property type="match status" value="1"/>
</dbReference>
<dbReference type="InterPro" id="IPR036388">
    <property type="entry name" value="WH-like_DNA-bd_sf"/>
</dbReference>
<dbReference type="Proteomes" id="UP000641514">
    <property type="component" value="Unassembled WGS sequence"/>
</dbReference>
<dbReference type="Pfam" id="PF08281">
    <property type="entry name" value="Sigma70_r4_2"/>
    <property type="match status" value="1"/>
</dbReference>
<evidence type="ECO:0000256" key="3">
    <source>
        <dbReference type="ARBA" id="ARBA00023082"/>
    </source>
</evidence>
<evidence type="ECO:0000256" key="2">
    <source>
        <dbReference type="ARBA" id="ARBA00023015"/>
    </source>
</evidence>
<dbReference type="SUPFAM" id="SSF88946">
    <property type="entry name" value="Sigma2 domain of RNA polymerase sigma factors"/>
    <property type="match status" value="1"/>
</dbReference>
<evidence type="ECO:0000259" key="7">
    <source>
        <dbReference type="Pfam" id="PF04542"/>
    </source>
</evidence>
<sequence>MRTSDRQLARDLPVRDRPVHDLSALSDEVLARRAALGARPEFNEIVRRHGPALFRYAKRMLADQGDAEDAVQEAFVAAWKSLPDWEGRSALRTWLFTIVARKATDHLRKRRPTPAEITTDSAATDPHSNPEQKARYNNLLAALEQALTALPTGQRSVWLLREVEGLSYSEIGEVLAMSYDSVRGNLARARSTLGGALSEWR</sequence>
<keyword evidence="4" id="KW-0238">DNA-binding</keyword>
<reference evidence="9" key="1">
    <citation type="journal article" date="2014" name="Int. J. Syst. Evol. Microbiol.">
        <title>Complete genome sequence of Corynebacterium casei LMG S-19264T (=DSM 44701T), isolated from a smear-ripened cheese.</title>
        <authorList>
            <consortium name="US DOE Joint Genome Institute (JGI-PGF)"/>
            <person name="Walter F."/>
            <person name="Albersmeier A."/>
            <person name="Kalinowski J."/>
            <person name="Ruckert C."/>
        </authorList>
    </citation>
    <scope>NUCLEOTIDE SEQUENCE</scope>
    <source>
        <strain evidence="9">CGMCC 1.15478</strain>
    </source>
</reference>
<dbReference type="InterPro" id="IPR039425">
    <property type="entry name" value="RNA_pol_sigma-70-like"/>
</dbReference>
<keyword evidence="10" id="KW-1185">Reference proteome</keyword>
<dbReference type="InterPro" id="IPR007627">
    <property type="entry name" value="RNA_pol_sigma70_r2"/>
</dbReference>
<feature type="region of interest" description="Disordered" evidence="6">
    <location>
        <begin position="107"/>
        <end position="131"/>
    </location>
</feature>
<dbReference type="PANTHER" id="PTHR43133:SF8">
    <property type="entry name" value="RNA POLYMERASE SIGMA FACTOR HI_1459-RELATED"/>
    <property type="match status" value="1"/>
</dbReference>
<evidence type="ECO:0000313" key="10">
    <source>
        <dbReference type="Proteomes" id="UP000641514"/>
    </source>
</evidence>
<dbReference type="GO" id="GO:0016987">
    <property type="term" value="F:sigma factor activity"/>
    <property type="evidence" value="ECO:0007669"/>
    <property type="project" value="UniProtKB-KW"/>
</dbReference>
<proteinExistence type="inferred from homology"/>
<evidence type="ECO:0000256" key="1">
    <source>
        <dbReference type="ARBA" id="ARBA00010641"/>
    </source>
</evidence>
<dbReference type="PANTHER" id="PTHR43133">
    <property type="entry name" value="RNA POLYMERASE ECF-TYPE SIGMA FACTO"/>
    <property type="match status" value="1"/>
</dbReference>
<keyword evidence="5" id="KW-0804">Transcription</keyword>
<dbReference type="Pfam" id="PF04542">
    <property type="entry name" value="Sigma70_r2"/>
    <property type="match status" value="1"/>
</dbReference>
<dbReference type="AlphaFoldDB" id="A0A916UJG8"/>
<dbReference type="SUPFAM" id="SSF88659">
    <property type="entry name" value="Sigma3 and sigma4 domains of RNA polymerase sigma factors"/>
    <property type="match status" value="1"/>
</dbReference>
<keyword evidence="2" id="KW-0805">Transcription regulation</keyword>
<organism evidence="9 10">
    <name type="scientific">Hoyosella rhizosphaerae</name>
    <dbReference type="NCBI Taxonomy" id="1755582"/>
    <lineage>
        <taxon>Bacteria</taxon>
        <taxon>Bacillati</taxon>
        <taxon>Actinomycetota</taxon>
        <taxon>Actinomycetes</taxon>
        <taxon>Mycobacteriales</taxon>
        <taxon>Hoyosellaceae</taxon>
        <taxon>Hoyosella</taxon>
    </lineage>
</organism>
<dbReference type="GO" id="GO:0006352">
    <property type="term" value="P:DNA-templated transcription initiation"/>
    <property type="evidence" value="ECO:0007669"/>
    <property type="project" value="InterPro"/>
</dbReference>
<feature type="domain" description="RNA polymerase sigma factor 70 region 4 type 2" evidence="8">
    <location>
        <begin position="141"/>
        <end position="193"/>
    </location>
</feature>
<dbReference type="InterPro" id="IPR013324">
    <property type="entry name" value="RNA_pol_sigma_r3/r4-like"/>
</dbReference>
<comment type="similarity">
    <text evidence="1">Belongs to the sigma-70 factor family. ECF subfamily.</text>
</comment>
<feature type="compositionally biased region" description="Polar residues" evidence="6">
    <location>
        <begin position="116"/>
        <end position="127"/>
    </location>
</feature>
<name>A0A916UJG8_9ACTN</name>